<dbReference type="STRING" id="1838286.Verru16b_00945"/>
<dbReference type="Proteomes" id="UP000095228">
    <property type="component" value="Chromosome"/>
</dbReference>
<feature type="transmembrane region" description="Helical" evidence="1">
    <location>
        <begin position="107"/>
        <end position="128"/>
    </location>
</feature>
<evidence type="ECO:0000313" key="3">
    <source>
        <dbReference type="Proteomes" id="UP000095228"/>
    </source>
</evidence>
<organism evidence="2 3">
    <name type="scientific">Lacunisphaera limnophila</name>
    <dbReference type="NCBI Taxonomy" id="1838286"/>
    <lineage>
        <taxon>Bacteria</taxon>
        <taxon>Pseudomonadati</taxon>
        <taxon>Verrucomicrobiota</taxon>
        <taxon>Opitutia</taxon>
        <taxon>Opitutales</taxon>
        <taxon>Opitutaceae</taxon>
        <taxon>Lacunisphaera</taxon>
    </lineage>
</organism>
<keyword evidence="1" id="KW-0812">Transmembrane</keyword>
<feature type="transmembrane region" description="Helical" evidence="1">
    <location>
        <begin position="47"/>
        <end position="67"/>
    </location>
</feature>
<evidence type="ECO:0000313" key="2">
    <source>
        <dbReference type="EMBL" id="AOS43887.1"/>
    </source>
</evidence>
<dbReference type="AlphaFoldDB" id="A0A1D8ASL5"/>
<gene>
    <name evidence="2" type="ORF">Verru16b_00945</name>
</gene>
<evidence type="ECO:0000256" key="1">
    <source>
        <dbReference type="SAM" id="Phobius"/>
    </source>
</evidence>
<dbReference type="KEGG" id="obg:Verru16b_00945"/>
<dbReference type="RefSeq" id="WP_069961202.1">
    <property type="nucleotide sequence ID" value="NZ_CP016094.1"/>
</dbReference>
<sequence>MQNTPHLPANKTQLLVWWIIWGAILNGLVVIYFFLGRGPVQPAADAVAWQNLVGLVPLFVSIILRWLVLPRYTEVNRALPVYIVGLALAEGCGLLGIFLGGPYRDDLFVLGVLGVMQFMPLFAGKLAARPD</sequence>
<proteinExistence type="predicted"/>
<keyword evidence="1" id="KW-1133">Transmembrane helix</keyword>
<keyword evidence="1" id="KW-0472">Membrane</keyword>
<keyword evidence="3" id="KW-1185">Reference proteome</keyword>
<dbReference type="OrthoDB" id="197171at2"/>
<feature type="transmembrane region" description="Helical" evidence="1">
    <location>
        <begin position="12"/>
        <end position="35"/>
    </location>
</feature>
<protein>
    <submittedName>
        <fullName evidence="2">Uncharacterized protein</fullName>
    </submittedName>
</protein>
<feature type="transmembrane region" description="Helical" evidence="1">
    <location>
        <begin position="79"/>
        <end position="101"/>
    </location>
</feature>
<name>A0A1D8ASL5_9BACT</name>
<dbReference type="EMBL" id="CP016094">
    <property type="protein sequence ID" value="AOS43887.1"/>
    <property type="molecule type" value="Genomic_DNA"/>
</dbReference>
<reference evidence="2 3" key="1">
    <citation type="submission" date="2016-06" db="EMBL/GenBank/DDBJ databases">
        <title>Three novel species with peptidoglycan cell walls form the new genus Lacunisphaera gen. nov. in the family Opitutaceae of the verrucomicrobial subdivision 4.</title>
        <authorList>
            <person name="Rast P."/>
            <person name="Gloeckner I."/>
            <person name="Jogler M."/>
            <person name="Boedeker C."/>
            <person name="Jeske O."/>
            <person name="Wiegand S."/>
            <person name="Reinhardt R."/>
            <person name="Schumann P."/>
            <person name="Rohde M."/>
            <person name="Spring S."/>
            <person name="Gloeckner F.O."/>
            <person name="Jogler C."/>
        </authorList>
    </citation>
    <scope>NUCLEOTIDE SEQUENCE [LARGE SCALE GENOMIC DNA]</scope>
    <source>
        <strain evidence="2 3">IG16b</strain>
    </source>
</reference>
<accession>A0A1D8ASL5</accession>